<sequence>MTDAERSPVALAIPGHEELKTFQRAHRDHFPEGMALRVHRGLSWLDRANQCDDQDGRFVFLWIAFNAAYAQNLSGLGRTSEPERIQQFFTKLESLDDNQRLYELVWQRYAGPIRNLLNNKYVYQPFWDSLNHDEPDCDWEARFSSYRKAANAALAAVDTPRLLSIVFQALYTLRNQIVHGGATWNGRVNRPQISLGNEILADIVPIALDLMMRHPDTLWGDALYPVVER</sequence>
<reference evidence="1 2" key="1">
    <citation type="submission" date="2023-09" db="EMBL/GenBank/DDBJ databases">
        <authorList>
            <person name="Rey-Velasco X."/>
        </authorList>
    </citation>
    <scope>NUCLEOTIDE SEQUENCE [LARGE SCALE GENOMIC DNA]</scope>
    <source>
        <strain evidence="1 2">W335</strain>
    </source>
</reference>
<protein>
    <submittedName>
        <fullName evidence="1">HEPN domain-containing protein</fullName>
    </submittedName>
</protein>
<name>A0ABU3C410_9GAMM</name>
<evidence type="ECO:0000313" key="1">
    <source>
        <dbReference type="EMBL" id="MDT0636294.1"/>
    </source>
</evidence>
<comment type="caution">
    <text evidence="1">The sequence shown here is derived from an EMBL/GenBank/DDBJ whole genome shotgun (WGS) entry which is preliminary data.</text>
</comment>
<dbReference type="Proteomes" id="UP001251857">
    <property type="component" value="Unassembled WGS sequence"/>
</dbReference>
<evidence type="ECO:0000313" key="2">
    <source>
        <dbReference type="Proteomes" id="UP001251857"/>
    </source>
</evidence>
<gene>
    <name evidence="1" type="ORF">RM532_15180</name>
</gene>
<organism evidence="1 2">
    <name type="scientific">Spectribacter hydrogenoxidans</name>
    <dbReference type="NCBI Taxonomy" id="3075608"/>
    <lineage>
        <taxon>Bacteria</taxon>
        <taxon>Pseudomonadati</taxon>
        <taxon>Pseudomonadota</taxon>
        <taxon>Gammaproteobacteria</taxon>
        <taxon>Salinisphaerales</taxon>
        <taxon>Salinisphaeraceae</taxon>
        <taxon>Spectribacter</taxon>
    </lineage>
</organism>
<accession>A0ABU3C410</accession>
<dbReference type="EMBL" id="JAVRIB010000025">
    <property type="protein sequence ID" value="MDT0636294.1"/>
    <property type="molecule type" value="Genomic_DNA"/>
</dbReference>
<keyword evidence="2" id="KW-1185">Reference proteome</keyword>
<proteinExistence type="predicted"/>
<dbReference type="RefSeq" id="WP_311654188.1">
    <property type="nucleotide sequence ID" value="NZ_JAVRIB010000025.1"/>
</dbReference>